<keyword evidence="8" id="KW-1185">Reference proteome</keyword>
<dbReference type="InterPro" id="IPR016169">
    <property type="entry name" value="FAD-bd_PCMH_sub2"/>
</dbReference>
<keyword evidence="3" id="KW-0274">FAD</keyword>
<feature type="domain" description="FAD-binding PCMH-type" evidence="6">
    <location>
        <begin position="1"/>
        <end position="183"/>
    </location>
</feature>
<evidence type="ECO:0000256" key="5">
    <source>
        <dbReference type="SAM" id="MobiDB-lite"/>
    </source>
</evidence>
<dbReference type="PANTHER" id="PTHR42973:SF54">
    <property type="entry name" value="FAD-BINDING PCMH-TYPE DOMAIN-CONTAINING PROTEIN"/>
    <property type="match status" value="1"/>
</dbReference>
<dbReference type="Pfam" id="PF01565">
    <property type="entry name" value="FAD_binding_4"/>
    <property type="match status" value="1"/>
</dbReference>
<dbReference type="InterPro" id="IPR036318">
    <property type="entry name" value="FAD-bd_PCMH-like_sf"/>
</dbReference>
<dbReference type="OrthoDB" id="2151789at2759"/>
<dbReference type="GO" id="GO:0016491">
    <property type="term" value="F:oxidoreductase activity"/>
    <property type="evidence" value="ECO:0007669"/>
    <property type="project" value="UniProtKB-KW"/>
</dbReference>
<evidence type="ECO:0000313" key="7">
    <source>
        <dbReference type="EMBL" id="KAF1980216.1"/>
    </source>
</evidence>
<organism evidence="7 8">
    <name type="scientific">Bimuria novae-zelandiae CBS 107.79</name>
    <dbReference type="NCBI Taxonomy" id="1447943"/>
    <lineage>
        <taxon>Eukaryota</taxon>
        <taxon>Fungi</taxon>
        <taxon>Dikarya</taxon>
        <taxon>Ascomycota</taxon>
        <taxon>Pezizomycotina</taxon>
        <taxon>Dothideomycetes</taxon>
        <taxon>Pleosporomycetidae</taxon>
        <taxon>Pleosporales</taxon>
        <taxon>Massarineae</taxon>
        <taxon>Didymosphaeriaceae</taxon>
        <taxon>Bimuria</taxon>
    </lineage>
</organism>
<sequence length="415" mass="43880">MPVDPAVVDNNWSQTCWKTLNCAVLAENNNDVSLTLKTIHGGHSPNPGWSSIDEPGILIDLQKLNQISVSDDRKVVSIGPGQRWGAVYEALDAYSVSVIGACIPSVGVGGSILRVLLYQAYFFHFPGKYGLGADNVKNFEVVLADGSIVNANAHSNTDLLWALKGGSPNFACISAFASWQKTSSSDTASTVAMIITLDAITLCLLYAAPTVPPSVFAAFGALPAPLVVAVPPATGTSPCSEPRPDPGIHATANQSSHDYRGISSGVDADLYKDVYAMWKETATALRASTGANMTFVLQPIPAAMAEASKAAGGNPMGTPAKTHQWWTTLVDWTSAADDAAVRAAPMAVTTAWKKNSAARGLDVPHIFMNNASRDQNPLASYGAANVQKPKKIAEKSDPKRVFQDLQNGGFLLRDP</sequence>
<protein>
    <submittedName>
        <fullName evidence="7">FAD-binding domain-containing protein</fullName>
    </submittedName>
</protein>
<name>A0A6A5VZC8_9PLEO</name>
<dbReference type="InterPro" id="IPR050416">
    <property type="entry name" value="FAD-linked_Oxidoreductase"/>
</dbReference>
<evidence type="ECO:0000313" key="8">
    <source>
        <dbReference type="Proteomes" id="UP000800036"/>
    </source>
</evidence>
<evidence type="ECO:0000256" key="3">
    <source>
        <dbReference type="ARBA" id="ARBA00022827"/>
    </source>
</evidence>
<evidence type="ECO:0000256" key="2">
    <source>
        <dbReference type="ARBA" id="ARBA00022630"/>
    </source>
</evidence>
<keyword evidence="4" id="KW-0560">Oxidoreductase</keyword>
<comment type="similarity">
    <text evidence="1">Belongs to the oxygen-dependent FAD-linked oxidoreductase family.</text>
</comment>
<accession>A0A6A5VZC8</accession>
<proteinExistence type="inferred from homology"/>
<dbReference type="SUPFAM" id="SSF56176">
    <property type="entry name" value="FAD-binding/transporter-associated domain-like"/>
    <property type="match status" value="1"/>
</dbReference>
<dbReference type="Proteomes" id="UP000800036">
    <property type="component" value="Unassembled WGS sequence"/>
</dbReference>
<gene>
    <name evidence="7" type="ORF">BU23DRAFT_625301</name>
</gene>
<evidence type="ECO:0000259" key="6">
    <source>
        <dbReference type="PROSITE" id="PS51387"/>
    </source>
</evidence>
<reference evidence="7" key="1">
    <citation type="journal article" date="2020" name="Stud. Mycol.">
        <title>101 Dothideomycetes genomes: a test case for predicting lifestyles and emergence of pathogens.</title>
        <authorList>
            <person name="Haridas S."/>
            <person name="Albert R."/>
            <person name="Binder M."/>
            <person name="Bloem J."/>
            <person name="Labutti K."/>
            <person name="Salamov A."/>
            <person name="Andreopoulos B."/>
            <person name="Baker S."/>
            <person name="Barry K."/>
            <person name="Bills G."/>
            <person name="Bluhm B."/>
            <person name="Cannon C."/>
            <person name="Castanera R."/>
            <person name="Culley D."/>
            <person name="Daum C."/>
            <person name="Ezra D."/>
            <person name="Gonzalez J."/>
            <person name="Henrissat B."/>
            <person name="Kuo A."/>
            <person name="Liang C."/>
            <person name="Lipzen A."/>
            <person name="Lutzoni F."/>
            <person name="Magnuson J."/>
            <person name="Mondo S."/>
            <person name="Nolan M."/>
            <person name="Ohm R."/>
            <person name="Pangilinan J."/>
            <person name="Park H.-J."/>
            <person name="Ramirez L."/>
            <person name="Alfaro M."/>
            <person name="Sun H."/>
            <person name="Tritt A."/>
            <person name="Yoshinaga Y."/>
            <person name="Zwiers L.-H."/>
            <person name="Turgeon B."/>
            <person name="Goodwin S."/>
            <person name="Spatafora J."/>
            <person name="Crous P."/>
            <person name="Grigoriev I."/>
        </authorList>
    </citation>
    <scope>NUCLEOTIDE SEQUENCE</scope>
    <source>
        <strain evidence="7">CBS 107.79</strain>
    </source>
</reference>
<feature type="region of interest" description="Disordered" evidence="5">
    <location>
        <begin position="235"/>
        <end position="254"/>
    </location>
</feature>
<dbReference type="GO" id="GO:0071949">
    <property type="term" value="F:FAD binding"/>
    <property type="evidence" value="ECO:0007669"/>
    <property type="project" value="InterPro"/>
</dbReference>
<evidence type="ECO:0000256" key="1">
    <source>
        <dbReference type="ARBA" id="ARBA00005466"/>
    </source>
</evidence>
<dbReference type="InterPro" id="IPR006094">
    <property type="entry name" value="Oxid_FAD_bind_N"/>
</dbReference>
<dbReference type="PANTHER" id="PTHR42973">
    <property type="entry name" value="BINDING OXIDOREDUCTASE, PUTATIVE (AFU_ORTHOLOGUE AFUA_1G17690)-RELATED"/>
    <property type="match status" value="1"/>
</dbReference>
<dbReference type="PROSITE" id="PS51387">
    <property type="entry name" value="FAD_PCMH"/>
    <property type="match status" value="1"/>
</dbReference>
<dbReference type="Gene3D" id="3.30.465.10">
    <property type="match status" value="1"/>
</dbReference>
<dbReference type="InterPro" id="IPR016166">
    <property type="entry name" value="FAD-bd_PCMH"/>
</dbReference>
<evidence type="ECO:0000256" key="4">
    <source>
        <dbReference type="ARBA" id="ARBA00023002"/>
    </source>
</evidence>
<keyword evidence="2" id="KW-0285">Flavoprotein</keyword>
<dbReference type="EMBL" id="ML976656">
    <property type="protein sequence ID" value="KAF1980216.1"/>
    <property type="molecule type" value="Genomic_DNA"/>
</dbReference>
<dbReference type="AlphaFoldDB" id="A0A6A5VZC8"/>